<reference evidence="3" key="1">
    <citation type="submission" date="2016-10" db="EMBL/GenBank/DDBJ databases">
        <authorList>
            <person name="Varghese N."/>
            <person name="Submissions S."/>
        </authorList>
    </citation>
    <scope>NUCLEOTIDE SEQUENCE [LARGE SCALE GENOMIC DNA]</scope>
    <source>
        <strain evidence="3">CGMCC 1.10784</strain>
    </source>
</reference>
<keyword evidence="2" id="KW-0413">Isomerase</keyword>
<dbReference type="EMBL" id="FOMT01000001">
    <property type="protein sequence ID" value="SFD56926.1"/>
    <property type="molecule type" value="Genomic_DNA"/>
</dbReference>
<feature type="domain" description="Xylose isomerase-like TIM barrel" evidence="1">
    <location>
        <begin position="69"/>
        <end position="231"/>
    </location>
</feature>
<dbReference type="SUPFAM" id="SSF51658">
    <property type="entry name" value="Xylose isomerase-like"/>
    <property type="match status" value="1"/>
</dbReference>
<dbReference type="Gene3D" id="3.20.20.150">
    <property type="entry name" value="Divalent-metal-dependent TIM barrel enzymes"/>
    <property type="match status" value="1"/>
</dbReference>
<accession>A0A1I1TED1</accession>
<dbReference type="Pfam" id="PF01261">
    <property type="entry name" value="AP_endonuc_2"/>
    <property type="match status" value="1"/>
</dbReference>
<dbReference type="PANTHER" id="PTHR12110:SF41">
    <property type="entry name" value="INOSOSE DEHYDRATASE"/>
    <property type="match status" value="1"/>
</dbReference>
<name>A0A1I1TED1_9BACL</name>
<evidence type="ECO:0000259" key="1">
    <source>
        <dbReference type="Pfam" id="PF01261"/>
    </source>
</evidence>
<sequence length="253" mass="28502">MRLKYAFSRPTSSEEERNRLFNEYVKVGYDGLQLKAGQYAPYLDEPELFVEEWGHREGIGAALIAGGNVDEKGISQLRGLFQFGQKIGTERIVFCHGVSRSQTTIEDIRTFAQQLSEIGKEAQQYGLKLSLHHHYDQPVMHREDFDIFFDRVQPGSVGLTIDTAHLVKSGIFDAAELIRTYASVIDNYHMKDFAAGDWQILGRGEIDFGPIFHAILDTGYRGWISADEESGGEIVEGLTECMSFLQQGLQSIK</sequence>
<evidence type="ECO:0000313" key="2">
    <source>
        <dbReference type="EMBL" id="SFD56926.1"/>
    </source>
</evidence>
<dbReference type="InterPro" id="IPR036237">
    <property type="entry name" value="Xyl_isomerase-like_sf"/>
</dbReference>
<dbReference type="GO" id="GO:0016853">
    <property type="term" value="F:isomerase activity"/>
    <property type="evidence" value="ECO:0007669"/>
    <property type="project" value="UniProtKB-KW"/>
</dbReference>
<proteinExistence type="predicted"/>
<dbReference type="AlphaFoldDB" id="A0A1I1TED1"/>
<dbReference type="OrthoDB" id="9779184at2"/>
<gene>
    <name evidence="2" type="ORF">SAMN05216378_0474</name>
</gene>
<dbReference type="InterPro" id="IPR050312">
    <property type="entry name" value="IolE/XylAMocC-like"/>
</dbReference>
<dbReference type="RefSeq" id="WP_091180564.1">
    <property type="nucleotide sequence ID" value="NZ_FOMT01000001.1"/>
</dbReference>
<dbReference type="PANTHER" id="PTHR12110">
    <property type="entry name" value="HYDROXYPYRUVATE ISOMERASE"/>
    <property type="match status" value="1"/>
</dbReference>
<evidence type="ECO:0000313" key="3">
    <source>
        <dbReference type="Proteomes" id="UP000198855"/>
    </source>
</evidence>
<dbReference type="InterPro" id="IPR013022">
    <property type="entry name" value="Xyl_isomerase-like_TIM-brl"/>
</dbReference>
<organism evidence="2 3">
    <name type="scientific">Paenibacillus catalpae</name>
    <dbReference type="NCBI Taxonomy" id="1045775"/>
    <lineage>
        <taxon>Bacteria</taxon>
        <taxon>Bacillati</taxon>
        <taxon>Bacillota</taxon>
        <taxon>Bacilli</taxon>
        <taxon>Bacillales</taxon>
        <taxon>Paenibacillaceae</taxon>
        <taxon>Paenibacillus</taxon>
    </lineage>
</organism>
<protein>
    <submittedName>
        <fullName evidence="2">Sugar phosphate isomerase/epimerase</fullName>
    </submittedName>
</protein>
<keyword evidence="3" id="KW-1185">Reference proteome</keyword>
<dbReference type="Proteomes" id="UP000198855">
    <property type="component" value="Unassembled WGS sequence"/>
</dbReference>
<dbReference type="STRING" id="1045775.SAMN05216378_0474"/>